<dbReference type="PROSITE" id="PS01187">
    <property type="entry name" value="EGF_CA"/>
    <property type="match status" value="1"/>
</dbReference>
<dbReference type="Pfam" id="PF00069">
    <property type="entry name" value="Pkinase"/>
    <property type="match status" value="1"/>
</dbReference>
<protein>
    <submittedName>
        <fullName evidence="15">Uncharacterized protein</fullName>
    </submittedName>
</protein>
<name>A0ABC9H933_9POAL</name>
<dbReference type="PROSITE" id="PS00022">
    <property type="entry name" value="EGF_1"/>
    <property type="match status" value="1"/>
</dbReference>
<feature type="domain" description="EGF-like" evidence="14">
    <location>
        <begin position="297"/>
        <end position="336"/>
    </location>
</feature>
<dbReference type="Gene3D" id="1.10.510.10">
    <property type="entry name" value="Transferase(Phosphotransferase) domain 1"/>
    <property type="match status" value="1"/>
</dbReference>
<accession>A0ABC9H933</accession>
<keyword evidence="6 10" id="KW-0067">ATP-binding</keyword>
<dbReference type="SMART" id="SM00181">
    <property type="entry name" value="EGF"/>
    <property type="match status" value="2"/>
</dbReference>
<dbReference type="PROSITE" id="PS50011">
    <property type="entry name" value="PROTEIN_KINASE_DOM"/>
    <property type="match status" value="1"/>
</dbReference>
<dbReference type="PROSITE" id="PS00107">
    <property type="entry name" value="PROTEIN_KINASE_ATP"/>
    <property type="match status" value="1"/>
</dbReference>
<feature type="domain" description="Protein kinase" evidence="13">
    <location>
        <begin position="403"/>
        <end position="687"/>
    </location>
</feature>
<dbReference type="Pfam" id="PF13947">
    <property type="entry name" value="GUB_WAK_bind"/>
    <property type="match status" value="1"/>
</dbReference>
<evidence type="ECO:0000313" key="15">
    <source>
        <dbReference type="EMBL" id="CAM0150319.1"/>
    </source>
</evidence>
<evidence type="ECO:0000256" key="9">
    <source>
        <dbReference type="PROSITE-ProRule" id="PRU00076"/>
    </source>
</evidence>
<evidence type="ECO:0000313" key="16">
    <source>
        <dbReference type="Proteomes" id="UP001497457"/>
    </source>
</evidence>
<dbReference type="SUPFAM" id="SSF56112">
    <property type="entry name" value="Protein kinase-like (PK-like)"/>
    <property type="match status" value="1"/>
</dbReference>
<keyword evidence="2" id="KW-0418">Kinase</keyword>
<feature type="signal peptide" evidence="12">
    <location>
        <begin position="1"/>
        <end position="28"/>
    </location>
</feature>
<organism evidence="15 16">
    <name type="scientific">Urochloa decumbens</name>
    <dbReference type="NCBI Taxonomy" id="240449"/>
    <lineage>
        <taxon>Eukaryota</taxon>
        <taxon>Viridiplantae</taxon>
        <taxon>Streptophyta</taxon>
        <taxon>Embryophyta</taxon>
        <taxon>Tracheophyta</taxon>
        <taxon>Spermatophyta</taxon>
        <taxon>Magnoliopsida</taxon>
        <taxon>Liliopsida</taxon>
        <taxon>Poales</taxon>
        <taxon>Poaceae</taxon>
        <taxon>PACMAD clade</taxon>
        <taxon>Panicoideae</taxon>
        <taxon>Panicodae</taxon>
        <taxon>Paniceae</taxon>
        <taxon>Melinidinae</taxon>
        <taxon>Urochloa</taxon>
    </lineage>
</organism>
<keyword evidence="11" id="KW-0812">Transmembrane</keyword>
<dbReference type="GO" id="GO:0005524">
    <property type="term" value="F:ATP binding"/>
    <property type="evidence" value="ECO:0007669"/>
    <property type="project" value="UniProtKB-UniRule"/>
</dbReference>
<keyword evidence="5 10" id="KW-0547">Nucleotide-binding</keyword>
<dbReference type="Gene3D" id="2.10.25.10">
    <property type="entry name" value="Laminin"/>
    <property type="match status" value="1"/>
</dbReference>
<comment type="caution">
    <text evidence="15">The sequence shown here is derived from an EMBL/GenBank/DDBJ whole genome shotgun (WGS) entry which is preliminary data.</text>
</comment>
<evidence type="ECO:0000259" key="13">
    <source>
        <dbReference type="PROSITE" id="PS50011"/>
    </source>
</evidence>
<keyword evidence="11" id="KW-0472">Membrane</keyword>
<feature type="chain" id="PRO_5044884960" evidence="12">
    <location>
        <begin position="29"/>
        <end position="711"/>
    </location>
</feature>
<evidence type="ECO:0000256" key="10">
    <source>
        <dbReference type="PROSITE-ProRule" id="PRU10141"/>
    </source>
</evidence>
<dbReference type="EMBL" id="CAXIPR030002986">
    <property type="protein sequence ID" value="CAM0150319.1"/>
    <property type="molecule type" value="Genomic_DNA"/>
</dbReference>
<dbReference type="PROSITE" id="PS00010">
    <property type="entry name" value="ASX_HYDROXYL"/>
    <property type="match status" value="1"/>
</dbReference>
<dbReference type="PANTHER" id="PTHR27005:SF458">
    <property type="entry name" value="PROTEIN KINASE DOMAIN-CONTAINING PROTEIN"/>
    <property type="match status" value="1"/>
</dbReference>
<keyword evidence="7 9" id="KW-1015">Disulfide bond</keyword>
<dbReference type="Proteomes" id="UP001497457">
    <property type="component" value="Unassembled WGS sequence"/>
</dbReference>
<feature type="binding site" evidence="10">
    <location>
        <position position="431"/>
    </location>
    <ligand>
        <name>ATP</name>
        <dbReference type="ChEBI" id="CHEBI:30616"/>
    </ligand>
</feature>
<evidence type="ECO:0000256" key="3">
    <source>
        <dbReference type="ARBA" id="ARBA00022679"/>
    </source>
</evidence>
<dbReference type="InterPro" id="IPR017441">
    <property type="entry name" value="Protein_kinase_ATP_BS"/>
</dbReference>
<dbReference type="InterPro" id="IPR045274">
    <property type="entry name" value="WAK-like"/>
</dbReference>
<dbReference type="AlphaFoldDB" id="A0ABC9H933"/>
<dbReference type="CDD" id="cd00054">
    <property type="entry name" value="EGF_CA"/>
    <property type="match status" value="1"/>
</dbReference>
<dbReference type="GO" id="GO:0016020">
    <property type="term" value="C:membrane"/>
    <property type="evidence" value="ECO:0007669"/>
    <property type="project" value="UniProtKB-SubCell"/>
</dbReference>
<evidence type="ECO:0000256" key="8">
    <source>
        <dbReference type="ARBA" id="ARBA00023180"/>
    </source>
</evidence>
<dbReference type="InterPro" id="IPR000742">
    <property type="entry name" value="EGF"/>
</dbReference>
<evidence type="ECO:0000256" key="7">
    <source>
        <dbReference type="ARBA" id="ARBA00023157"/>
    </source>
</evidence>
<dbReference type="PROSITE" id="PS50026">
    <property type="entry name" value="EGF_3"/>
    <property type="match status" value="1"/>
</dbReference>
<dbReference type="InterPro" id="IPR001881">
    <property type="entry name" value="EGF-like_Ca-bd_dom"/>
</dbReference>
<evidence type="ECO:0000256" key="11">
    <source>
        <dbReference type="SAM" id="Phobius"/>
    </source>
</evidence>
<evidence type="ECO:0000259" key="14">
    <source>
        <dbReference type="PROSITE" id="PS50026"/>
    </source>
</evidence>
<dbReference type="Gene3D" id="3.30.200.20">
    <property type="entry name" value="Phosphorylase Kinase, domain 1"/>
    <property type="match status" value="1"/>
</dbReference>
<dbReference type="SMART" id="SM00220">
    <property type="entry name" value="S_TKc"/>
    <property type="match status" value="1"/>
</dbReference>
<sequence length="711" mass="78745">MTQLQVLRLLLSPILLLLSLQMPALVSSETPQPSPPGCPSMCGNVTIPYPFGLSEACSWNESFTLVCNHSFSPPRPYLGDIEVIDIAVETGEMRVYTAVSRRCFNSSKVVSDSHSWTFDLTGSPYLVKPGRNEFTGIGCYNLALLHGKEDNSYFSGCLTTCTSLDEAASAGNSNGCTGLGCCQIPTPSDLDLIDVDWSKFGNREWKYSPCNYAFVAEKGWYNFSLNDLNGTGQMAYDVRVGNRSAPLVLDWAINVSQGGACVSPNSTRVNVRDGQGYLCNCSKGYEGNPYVKDGCKNINECQLPNFNPCTSGRNCKDTEGSYMCPCKFGRRGEHCSPIFPAPAAAVLATTAASLFLALLLWFVHKDRKRRMRTAFFDKNGGKILKGAAGINIFTEKQLKKFTNHYDTLIGKGAFGLVFMGITDDKQRVAVKCSIKEDKELHGRDNLQQGEDIVNEITFQFRNRHPNLVRLVGCCLETNIPVLVFEYISNGNLYNLLHFGTHKELPLPTRLKIATGSAEALAYIHSHGDDDRVHGDVKSANILLDENLMPKVSDFGSSKLLSVDRYARAVAADMIYVDPVYMKTERFVKKSDVYSFGMVLLELITRKTVKYGQNRIHSLPMDFVRSCKEKGNGREMYDIAILSHGDTQCHHCIECLDKIGALAVRCLKEDVDERPTMADVVDELRQAAQGAEKCKHHVNSVAYDRSCCLEVC</sequence>
<gene>
    <name evidence="15" type="ORF">URODEC1_LOCUS123409</name>
</gene>
<comment type="subcellular location">
    <subcellularLocation>
        <location evidence="1">Membrane</location>
        <topology evidence="1">Single-pass type I membrane protein</topology>
    </subcellularLocation>
</comment>
<evidence type="ECO:0000256" key="1">
    <source>
        <dbReference type="ARBA" id="ARBA00004479"/>
    </source>
</evidence>
<evidence type="ECO:0000256" key="5">
    <source>
        <dbReference type="ARBA" id="ARBA00022741"/>
    </source>
</evidence>
<proteinExistence type="predicted"/>
<dbReference type="PANTHER" id="PTHR27005">
    <property type="entry name" value="WALL-ASSOCIATED RECEPTOR KINASE-LIKE 21"/>
    <property type="match status" value="1"/>
</dbReference>
<reference evidence="15" key="1">
    <citation type="submission" date="2024-10" db="EMBL/GenBank/DDBJ databases">
        <authorList>
            <person name="Ryan C."/>
        </authorList>
    </citation>
    <scope>NUCLEOTIDE SEQUENCE [LARGE SCALE GENOMIC DNA]</scope>
</reference>
<evidence type="ECO:0000256" key="2">
    <source>
        <dbReference type="ARBA" id="ARBA00022527"/>
    </source>
</evidence>
<dbReference type="GO" id="GO:0004674">
    <property type="term" value="F:protein serine/threonine kinase activity"/>
    <property type="evidence" value="ECO:0007669"/>
    <property type="project" value="UniProtKB-KW"/>
</dbReference>
<comment type="caution">
    <text evidence="9">Lacks conserved residue(s) required for the propagation of feature annotation.</text>
</comment>
<dbReference type="InterPro" id="IPR018097">
    <property type="entry name" value="EGF_Ca-bd_CS"/>
</dbReference>
<keyword evidence="11" id="KW-1133">Transmembrane helix</keyword>
<keyword evidence="4 12" id="KW-0732">Signal</keyword>
<evidence type="ECO:0000256" key="6">
    <source>
        <dbReference type="ARBA" id="ARBA00022840"/>
    </source>
</evidence>
<feature type="disulfide bond" evidence="9">
    <location>
        <begin position="326"/>
        <end position="335"/>
    </location>
</feature>
<dbReference type="InterPro" id="IPR000152">
    <property type="entry name" value="EGF-type_Asp/Asn_hydroxyl_site"/>
</dbReference>
<keyword evidence="9" id="KW-0245">EGF-like domain</keyword>
<dbReference type="InterPro" id="IPR011009">
    <property type="entry name" value="Kinase-like_dom_sf"/>
</dbReference>
<keyword evidence="3" id="KW-0808">Transferase</keyword>
<feature type="transmembrane region" description="Helical" evidence="11">
    <location>
        <begin position="343"/>
        <end position="363"/>
    </location>
</feature>
<dbReference type="SMART" id="SM00179">
    <property type="entry name" value="EGF_CA"/>
    <property type="match status" value="1"/>
</dbReference>
<evidence type="ECO:0000256" key="12">
    <source>
        <dbReference type="SAM" id="SignalP"/>
    </source>
</evidence>
<dbReference type="SUPFAM" id="SSF57196">
    <property type="entry name" value="EGF/Laminin"/>
    <property type="match status" value="1"/>
</dbReference>
<evidence type="ECO:0000256" key="4">
    <source>
        <dbReference type="ARBA" id="ARBA00022729"/>
    </source>
</evidence>
<keyword evidence="2" id="KW-0723">Serine/threonine-protein kinase</keyword>
<keyword evidence="16" id="KW-1185">Reference proteome</keyword>
<dbReference type="InterPro" id="IPR000719">
    <property type="entry name" value="Prot_kinase_dom"/>
</dbReference>
<keyword evidence="8" id="KW-0325">Glycoprotein</keyword>
<dbReference type="InterPro" id="IPR025287">
    <property type="entry name" value="WAK_GUB"/>
</dbReference>